<evidence type="ECO:0000313" key="4">
    <source>
        <dbReference type="Proteomes" id="UP000460318"/>
    </source>
</evidence>
<dbReference type="SUPFAM" id="SSF48557">
    <property type="entry name" value="L-aspartase-like"/>
    <property type="match status" value="1"/>
</dbReference>
<evidence type="ECO:0000313" key="3">
    <source>
        <dbReference type="EMBL" id="MWV42164.1"/>
    </source>
</evidence>
<dbReference type="GO" id="GO:0006531">
    <property type="term" value="P:aspartate metabolic process"/>
    <property type="evidence" value="ECO:0007669"/>
    <property type="project" value="TreeGrafter"/>
</dbReference>
<organism evidence="3 4">
    <name type="scientific">Paenibacillus dendrobii</name>
    <dbReference type="NCBI Taxonomy" id="2691084"/>
    <lineage>
        <taxon>Bacteria</taxon>
        <taxon>Bacillati</taxon>
        <taxon>Bacillota</taxon>
        <taxon>Bacilli</taxon>
        <taxon>Bacillales</taxon>
        <taxon>Paenibacillaceae</taxon>
        <taxon>Paenibacillus</taxon>
    </lineage>
</organism>
<accession>A0A7X3IDZ7</accession>
<feature type="domain" description="Fumarate lyase N-terminal" evidence="2">
    <location>
        <begin position="11"/>
        <end position="295"/>
    </location>
</feature>
<name>A0A7X3IDZ7_9BACL</name>
<dbReference type="Proteomes" id="UP000460318">
    <property type="component" value="Unassembled WGS sequence"/>
</dbReference>
<dbReference type="EMBL" id="WUBI01000001">
    <property type="protein sequence ID" value="MWV42164.1"/>
    <property type="molecule type" value="Genomic_DNA"/>
</dbReference>
<proteinExistence type="predicted"/>
<dbReference type="RefSeq" id="WP_160495789.1">
    <property type="nucleotide sequence ID" value="NZ_WUBI01000001.1"/>
</dbReference>
<evidence type="ECO:0000259" key="2">
    <source>
        <dbReference type="Pfam" id="PF00206"/>
    </source>
</evidence>
<dbReference type="Pfam" id="PF00206">
    <property type="entry name" value="Lyase_1"/>
    <property type="match status" value="1"/>
</dbReference>
<dbReference type="InterPro" id="IPR008948">
    <property type="entry name" value="L-Aspartase-like"/>
</dbReference>
<reference evidence="3 4" key="1">
    <citation type="submission" date="2019-12" db="EMBL/GenBank/DDBJ databases">
        <title>Paenibacillus sp. nov., an endophytic bacterium isolated from the stem of Dendrobium.</title>
        <authorList>
            <person name="Zhao R."/>
        </authorList>
    </citation>
    <scope>NUCLEOTIDE SEQUENCE [LARGE SCALE GENOMIC DNA]</scope>
    <source>
        <strain evidence="3 4">HJL G12</strain>
    </source>
</reference>
<sequence>MTRIEQDRLGTRRVPSHAYYGIQTLRAAERFPMAAMPVHEEWIMAMACIKRAVIQAHLDLGTLPRTIGRCMIKAADEIKDGKHLEDFILDSIQAGIHDALNTNMNEVIANRALELMLEDKGNYACINPDHHVNSDQDSNGLLGVSFRIAAHQLSHVLIKSTDQMITSLLVKEKAIDELHTSESVSLRPGTLAWLGRQFGNSARNLLRDMKHLVLAASQLQTVYLGLALTGSQSNGNIEFVERTADYLRETTRLDILVTEEGSDIPGSFETLMALSSAILQCTRDISKLCGDIRLAAADINDELNMHSGRLNEWGEVLAQIAFQVAGLNHSIRLAAESGIQDHRAVPPIMAYNVMESMQLLSKGMDSFTLILIEDNEQRIVNR</sequence>
<dbReference type="Gene3D" id="1.10.275.10">
    <property type="entry name" value="Fumarase/aspartase (N-terminal domain)"/>
    <property type="match status" value="1"/>
</dbReference>
<keyword evidence="4" id="KW-1185">Reference proteome</keyword>
<dbReference type="Gene3D" id="1.20.200.10">
    <property type="entry name" value="Fumarase/aspartase (Central domain)"/>
    <property type="match status" value="1"/>
</dbReference>
<dbReference type="AlphaFoldDB" id="A0A7X3IDZ7"/>
<evidence type="ECO:0000256" key="1">
    <source>
        <dbReference type="ARBA" id="ARBA00023239"/>
    </source>
</evidence>
<gene>
    <name evidence="3" type="ORF">GRF59_00840</name>
</gene>
<dbReference type="PANTHER" id="PTHR42696">
    <property type="entry name" value="ASPARTATE AMMONIA-LYASE"/>
    <property type="match status" value="1"/>
</dbReference>
<dbReference type="GO" id="GO:0008797">
    <property type="term" value="F:aspartate ammonia-lyase activity"/>
    <property type="evidence" value="ECO:0007669"/>
    <property type="project" value="TreeGrafter"/>
</dbReference>
<dbReference type="PANTHER" id="PTHR42696:SF2">
    <property type="entry name" value="ASPARTATE AMMONIA-LYASE"/>
    <property type="match status" value="1"/>
</dbReference>
<keyword evidence="1" id="KW-0456">Lyase</keyword>
<comment type="caution">
    <text evidence="3">The sequence shown here is derived from an EMBL/GenBank/DDBJ whole genome shotgun (WGS) entry which is preliminary data.</text>
</comment>
<dbReference type="InterPro" id="IPR022761">
    <property type="entry name" value="Fumarate_lyase_N"/>
</dbReference>
<protein>
    <recommendedName>
        <fullName evidence="2">Fumarate lyase N-terminal domain-containing protein</fullName>
    </recommendedName>
</protein>
<dbReference type="InterPro" id="IPR051546">
    <property type="entry name" value="Aspartate_Ammonia-Lyase"/>
</dbReference>
<dbReference type="InterPro" id="IPR024083">
    <property type="entry name" value="Fumarase/histidase_N"/>
</dbReference>
<dbReference type="GO" id="GO:0005829">
    <property type="term" value="C:cytosol"/>
    <property type="evidence" value="ECO:0007669"/>
    <property type="project" value="TreeGrafter"/>
</dbReference>